<dbReference type="InterPro" id="IPR045121">
    <property type="entry name" value="CoAse"/>
</dbReference>
<gene>
    <name evidence="8" type="ORF">C4S77_04885</name>
</gene>
<dbReference type="GO" id="GO:0046872">
    <property type="term" value="F:metal ion binding"/>
    <property type="evidence" value="ECO:0007669"/>
    <property type="project" value="UniProtKB-KW"/>
</dbReference>
<dbReference type="OrthoDB" id="9802805at2"/>
<proteinExistence type="predicted"/>
<dbReference type="InterPro" id="IPR000086">
    <property type="entry name" value="NUDIX_hydrolase_dom"/>
</dbReference>
<comment type="cofactor">
    <cofactor evidence="1">
        <name>Mn(2+)</name>
        <dbReference type="ChEBI" id="CHEBI:29035"/>
    </cofactor>
</comment>
<keyword evidence="3" id="KW-0479">Metal-binding</keyword>
<dbReference type="EMBL" id="PSZM01000034">
    <property type="protein sequence ID" value="PQL93481.1"/>
    <property type="molecule type" value="Genomic_DNA"/>
</dbReference>
<comment type="cofactor">
    <cofactor evidence="2">
        <name>Mg(2+)</name>
        <dbReference type="ChEBI" id="CHEBI:18420"/>
    </cofactor>
</comment>
<evidence type="ECO:0000256" key="6">
    <source>
        <dbReference type="ARBA" id="ARBA00023211"/>
    </source>
</evidence>
<keyword evidence="4" id="KW-0378">Hydrolase</keyword>
<dbReference type="PANTHER" id="PTHR12992:SF11">
    <property type="entry name" value="MITOCHONDRIAL COENZYME A DIPHOSPHATASE NUDT8"/>
    <property type="match status" value="1"/>
</dbReference>
<evidence type="ECO:0000256" key="5">
    <source>
        <dbReference type="ARBA" id="ARBA00022842"/>
    </source>
</evidence>
<dbReference type="Proteomes" id="UP000238042">
    <property type="component" value="Unassembled WGS sequence"/>
</dbReference>
<keyword evidence="9" id="KW-1185">Reference proteome</keyword>
<organism evidence="8 9">
    <name type="scientific">Apibacter adventoris</name>
    <dbReference type="NCBI Taxonomy" id="1679466"/>
    <lineage>
        <taxon>Bacteria</taxon>
        <taxon>Pseudomonadati</taxon>
        <taxon>Bacteroidota</taxon>
        <taxon>Flavobacteriia</taxon>
        <taxon>Flavobacteriales</taxon>
        <taxon>Weeksellaceae</taxon>
        <taxon>Apibacter</taxon>
    </lineage>
</organism>
<dbReference type="SUPFAM" id="SSF55811">
    <property type="entry name" value="Nudix"/>
    <property type="match status" value="1"/>
</dbReference>
<comment type="caution">
    <text evidence="8">The sequence shown here is derived from an EMBL/GenBank/DDBJ whole genome shotgun (WGS) entry which is preliminary data.</text>
</comment>
<protein>
    <submittedName>
        <fullName evidence="8">Coenzyme A pyrophosphatase</fullName>
    </submittedName>
</protein>
<dbReference type="PROSITE" id="PS51462">
    <property type="entry name" value="NUDIX"/>
    <property type="match status" value="1"/>
</dbReference>
<dbReference type="GO" id="GO:0010945">
    <property type="term" value="F:coenzyme A diphosphatase activity"/>
    <property type="evidence" value="ECO:0007669"/>
    <property type="project" value="InterPro"/>
</dbReference>
<evidence type="ECO:0000313" key="8">
    <source>
        <dbReference type="EMBL" id="PQL93481.1"/>
    </source>
</evidence>
<evidence type="ECO:0000259" key="7">
    <source>
        <dbReference type="PROSITE" id="PS51462"/>
    </source>
</evidence>
<evidence type="ECO:0000256" key="3">
    <source>
        <dbReference type="ARBA" id="ARBA00022723"/>
    </source>
</evidence>
<keyword evidence="6" id="KW-0464">Manganese</keyword>
<evidence type="ECO:0000256" key="1">
    <source>
        <dbReference type="ARBA" id="ARBA00001936"/>
    </source>
</evidence>
<dbReference type="PANTHER" id="PTHR12992">
    <property type="entry name" value="NUDIX HYDROLASE"/>
    <property type="match status" value="1"/>
</dbReference>
<dbReference type="AlphaFoldDB" id="A0A2S8AEP1"/>
<evidence type="ECO:0000313" key="9">
    <source>
        <dbReference type="Proteomes" id="UP000238042"/>
    </source>
</evidence>
<sequence length="204" mass="23359">MNFLEVKNTILGASLPGISAQKELAPFNRVEYTYEEIKEKKAQQASVLITLYQKSGGVYFPLILRSEYGGFHSGQIALPGGKKEVYDHTDEETALRETYEEIGLNKNTLHIIKKLSPLYISISNFYIHPFIAFYENSLIQFQSSPNEVQKIIEIELEQFLFGTKIVNKQISDVYFQEVPAFQYGSITIWGATAMILNEFKHLFK</sequence>
<accession>A0A2S8AEP1</accession>
<dbReference type="Pfam" id="PF00293">
    <property type="entry name" value="NUDIX"/>
    <property type="match status" value="1"/>
</dbReference>
<feature type="domain" description="Nudix hydrolase" evidence="7">
    <location>
        <begin position="42"/>
        <end position="179"/>
    </location>
</feature>
<dbReference type="InterPro" id="IPR015797">
    <property type="entry name" value="NUDIX_hydrolase-like_dom_sf"/>
</dbReference>
<dbReference type="Gene3D" id="3.90.79.10">
    <property type="entry name" value="Nucleoside Triphosphate Pyrophosphohydrolase"/>
    <property type="match status" value="1"/>
</dbReference>
<dbReference type="RefSeq" id="WP_105246494.1">
    <property type="nucleotide sequence ID" value="NZ_PSZM01000034.1"/>
</dbReference>
<evidence type="ECO:0000256" key="2">
    <source>
        <dbReference type="ARBA" id="ARBA00001946"/>
    </source>
</evidence>
<keyword evidence="5" id="KW-0460">Magnesium</keyword>
<dbReference type="CDD" id="cd03426">
    <property type="entry name" value="NUDIX_CoAse_Nudt7"/>
    <property type="match status" value="1"/>
</dbReference>
<name>A0A2S8AEP1_9FLAO</name>
<reference evidence="8 9" key="1">
    <citation type="submission" date="2018-02" db="EMBL/GenBank/DDBJ databases">
        <title>Genome sequences of Apibacter spp., gut symbionts of Asian honey bees.</title>
        <authorList>
            <person name="Kwong W.K."/>
            <person name="Steele M.I."/>
            <person name="Moran N.A."/>
        </authorList>
    </citation>
    <scope>NUCLEOTIDE SEQUENCE [LARGE SCALE GENOMIC DNA]</scope>
    <source>
        <strain evidence="9">wkB301</strain>
    </source>
</reference>
<evidence type="ECO:0000256" key="4">
    <source>
        <dbReference type="ARBA" id="ARBA00022801"/>
    </source>
</evidence>